<dbReference type="SUPFAM" id="SSF51695">
    <property type="entry name" value="PLC-like phosphodiesterases"/>
    <property type="match status" value="1"/>
</dbReference>
<dbReference type="GO" id="GO:0016042">
    <property type="term" value="P:lipid catabolic process"/>
    <property type="evidence" value="ECO:0007669"/>
    <property type="project" value="InterPro"/>
</dbReference>
<dbReference type="Gene3D" id="3.20.20.190">
    <property type="entry name" value="Phosphatidylinositol (PI) phosphodiesterase"/>
    <property type="match status" value="1"/>
</dbReference>
<dbReference type="CDD" id="cd08576">
    <property type="entry name" value="GDPD_like_SMaseD_PLD"/>
    <property type="match status" value="1"/>
</dbReference>
<evidence type="ECO:0000313" key="3">
    <source>
        <dbReference type="Proteomes" id="UP000033540"/>
    </source>
</evidence>
<proteinExistence type="predicted"/>
<evidence type="ECO:0000256" key="1">
    <source>
        <dbReference type="SAM" id="SignalP"/>
    </source>
</evidence>
<dbReference type="InterPro" id="IPR017946">
    <property type="entry name" value="PLC-like_Pdiesterase_TIM-brl"/>
</dbReference>
<comment type="caution">
    <text evidence="2">The sequence shown here is derived from an EMBL/GenBank/DDBJ whole genome shotgun (WGS) entry which is preliminary data.</text>
</comment>
<gene>
    <name evidence="2" type="ORF">P875_00010598</name>
</gene>
<name>A0A0F0IEH9_ASPPU</name>
<feature type="chain" id="PRO_5002443159" evidence="1">
    <location>
        <begin position="23"/>
        <end position="303"/>
    </location>
</feature>
<dbReference type="EMBL" id="JZEE01000374">
    <property type="protein sequence ID" value="KJK65132.1"/>
    <property type="molecule type" value="Genomic_DNA"/>
</dbReference>
<reference evidence="2 3" key="1">
    <citation type="submission" date="2015-02" db="EMBL/GenBank/DDBJ databases">
        <title>Draft genome sequence of Aspergillus parasiticus SU-1.</title>
        <authorList>
            <person name="Yu J."/>
            <person name="Fedorova N."/>
            <person name="Yin Y."/>
            <person name="Losada L."/>
            <person name="Zafar N."/>
            <person name="Taujale R."/>
            <person name="Ehrlich K.C."/>
            <person name="Bhatnagar D."/>
            <person name="Cleveland T.E."/>
            <person name="Bennett J.W."/>
            <person name="Nierman W.C."/>
        </authorList>
    </citation>
    <scope>NUCLEOTIDE SEQUENCE [LARGE SCALE GENOMIC DNA]</scope>
    <source>
        <strain evidence="3">ATCC 56775 / NRRL 5862 / SRRC 143 / SU-1</strain>
    </source>
</reference>
<dbReference type="Proteomes" id="UP000033540">
    <property type="component" value="Unassembled WGS sequence"/>
</dbReference>
<evidence type="ECO:0000313" key="2">
    <source>
        <dbReference type="EMBL" id="KJK65132.1"/>
    </source>
</evidence>
<dbReference type="OrthoDB" id="4907280at2759"/>
<protein>
    <submittedName>
        <fullName evidence="2">Glycerophosphodiester phosphodiesterase-like domain protein</fullName>
    </submittedName>
</protein>
<keyword evidence="1" id="KW-0732">Signal</keyword>
<dbReference type="PIRSF" id="PIRSF016632">
    <property type="entry name" value="Phospholipase_actinobac/fun"/>
    <property type="match status" value="1"/>
</dbReference>
<dbReference type="InterPro" id="IPR016674">
    <property type="entry name" value="SMase_D/PLipase_D"/>
</dbReference>
<dbReference type="AlphaFoldDB" id="A0A0F0IEH9"/>
<dbReference type="GO" id="GO:0008081">
    <property type="term" value="F:phosphoric diester hydrolase activity"/>
    <property type="evidence" value="ECO:0007669"/>
    <property type="project" value="InterPro"/>
</dbReference>
<accession>A0A0F0IEH9</accession>
<organism evidence="2 3">
    <name type="scientific">Aspergillus parasiticus (strain ATCC 56775 / NRRL 5862 / SRRC 143 / SU-1)</name>
    <dbReference type="NCBI Taxonomy" id="1403190"/>
    <lineage>
        <taxon>Eukaryota</taxon>
        <taxon>Fungi</taxon>
        <taxon>Dikarya</taxon>
        <taxon>Ascomycota</taxon>
        <taxon>Pezizomycotina</taxon>
        <taxon>Eurotiomycetes</taxon>
        <taxon>Eurotiomycetidae</taxon>
        <taxon>Eurotiales</taxon>
        <taxon>Aspergillaceae</taxon>
        <taxon>Aspergillus</taxon>
        <taxon>Aspergillus subgen. Circumdati</taxon>
    </lineage>
</organism>
<sequence>MPSPSSLLRTLCAIALLGLTAAAPSVQTTLTNGPRPIYAIAHRVLRTEAVTAAISHGANALEVDLHGTDEWWADHDCKKNSAGDTARELFQFIAEERRNGANITFIWLDIKNPDECPQYEPCSIQALRDLVRETLEPVGIRALYGFYQTEESQGYKEILHSLNGNEAISLSGSARDVFEMYFTTSRSLPVKQRIMDHGDVNIQKNFGDCHERGGTTCSELRNGRSAQNRGQLGKIFAWTSTEGDTRYVSDLLGVAQVDGIIYGSQKHDYKDEARTRNAFWDILDFVKANPDTVRMATADDAPW</sequence>
<dbReference type="GO" id="GO:0004620">
    <property type="term" value="F:phospholipase activity"/>
    <property type="evidence" value="ECO:0007669"/>
    <property type="project" value="InterPro"/>
</dbReference>
<feature type="signal peptide" evidence="1">
    <location>
        <begin position="1"/>
        <end position="22"/>
    </location>
</feature>